<evidence type="ECO:0000256" key="10">
    <source>
        <dbReference type="ARBA" id="ARBA00023242"/>
    </source>
</evidence>
<dbReference type="InterPro" id="IPR001032">
    <property type="entry name" value="Leghaemoglobin-like"/>
</dbReference>
<evidence type="ECO:0000256" key="4">
    <source>
        <dbReference type="ARBA" id="ARBA00007609"/>
    </source>
</evidence>
<keyword evidence="14" id="KW-1185">Reference proteome</keyword>
<gene>
    <name evidence="13" type="ORF">ZOSMA_33G00440</name>
</gene>
<evidence type="ECO:0000313" key="13">
    <source>
        <dbReference type="EMBL" id="KMZ65014.1"/>
    </source>
</evidence>
<dbReference type="GO" id="GO:0019825">
    <property type="term" value="F:oxygen binding"/>
    <property type="evidence" value="ECO:0007669"/>
    <property type="project" value="InterPro"/>
</dbReference>
<dbReference type="GO" id="GO:0046872">
    <property type="term" value="F:metal ion binding"/>
    <property type="evidence" value="ECO:0007669"/>
    <property type="project" value="UniProtKB-KW"/>
</dbReference>
<dbReference type="Proteomes" id="UP000036987">
    <property type="component" value="Unassembled WGS sequence"/>
</dbReference>
<dbReference type="OMA" id="MGEEFIH"/>
<comment type="subunit">
    <text evidence="5">Homodimer.</text>
</comment>
<dbReference type="PANTHER" id="PTHR22924:SF98">
    <property type="entry name" value="NON-SYMBIOTIC HEMOGLOBIN 3"/>
    <property type="match status" value="1"/>
</dbReference>
<comment type="cofactor">
    <cofactor evidence="1">
        <name>heme b</name>
        <dbReference type="ChEBI" id="CHEBI:60344"/>
    </cofactor>
</comment>
<dbReference type="AlphaFoldDB" id="A0A0K9P7N7"/>
<comment type="similarity">
    <text evidence="4">Belongs to the plant globin family.</text>
</comment>
<sequence length="164" mass="18511">MVTKIASEQKIEFSDDQEALVVNSWNVMKQNSEELSLKMFLRIFEIAPEAKQLFSFLRDSNLPLASHSINPKIKAHAMSVFRLTCESAADLKKAGKVPVPESTLQRLGASHSKKGVVSEHFEVTKMALLDVIREAVPEMWCPELETAWTVAINYLNEAIKQHMK</sequence>
<dbReference type="InterPro" id="IPR000971">
    <property type="entry name" value="Globin"/>
</dbReference>
<evidence type="ECO:0000256" key="6">
    <source>
        <dbReference type="ARBA" id="ARBA00022490"/>
    </source>
</evidence>
<comment type="catalytic activity">
    <reaction evidence="11">
        <text>Fe(III)-heme b-[protein] + nitric oxide + H2O = Fe(II)-heme b-[protein] + nitrite + 2 H(+)</text>
        <dbReference type="Rhea" id="RHEA:77711"/>
        <dbReference type="Rhea" id="RHEA-COMP:18975"/>
        <dbReference type="Rhea" id="RHEA-COMP:18976"/>
        <dbReference type="ChEBI" id="CHEBI:15377"/>
        <dbReference type="ChEBI" id="CHEBI:15378"/>
        <dbReference type="ChEBI" id="CHEBI:16301"/>
        <dbReference type="ChEBI" id="CHEBI:16480"/>
        <dbReference type="ChEBI" id="CHEBI:55376"/>
        <dbReference type="ChEBI" id="CHEBI:60344"/>
    </reaction>
    <physiologicalReaction direction="right-to-left" evidence="11">
        <dbReference type="Rhea" id="RHEA:77713"/>
    </physiologicalReaction>
</comment>
<evidence type="ECO:0000256" key="9">
    <source>
        <dbReference type="ARBA" id="ARBA00023004"/>
    </source>
</evidence>
<dbReference type="PRINTS" id="PR00188">
    <property type="entry name" value="PLANTGLOBIN"/>
</dbReference>
<reference evidence="14" key="1">
    <citation type="journal article" date="2016" name="Nature">
        <title>The genome of the seagrass Zostera marina reveals angiosperm adaptation to the sea.</title>
        <authorList>
            <person name="Olsen J.L."/>
            <person name="Rouze P."/>
            <person name="Verhelst B."/>
            <person name="Lin Y.-C."/>
            <person name="Bayer T."/>
            <person name="Collen J."/>
            <person name="Dattolo E."/>
            <person name="De Paoli E."/>
            <person name="Dittami S."/>
            <person name="Maumus F."/>
            <person name="Michel G."/>
            <person name="Kersting A."/>
            <person name="Lauritano C."/>
            <person name="Lohaus R."/>
            <person name="Toepel M."/>
            <person name="Tonon T."/>
            <person name="Vanneste K."/>
            <person name="Amirebrahimi M."/>
            <person name="Brakel J."/>
            <person name="Bostroem C."/>
            <person name="Chovatia M."/>
            <person name="Grimwood J."/>
            <person name="Jenkins J.W."/>
            <person name="Jueterbock A."/>
            <person name="Mraz A."/>
            <person name="Stam W.T."/>
            <person name="Tice H."/>
            <person name="Bornberg-Bauer E."/>
            <person name="Green P.J."/>
            <person name="Pearson G.A."/>
            <person name="Procaccini G."/>
            <person name="Duarte C.M."/>
            <person name="Schmutz J."/>
            <person name="Reusch T.B.H."/>
            <person name="Van de Peer Y."/>
        </authorList>
    </citation>
    <scope>NUCLEOTIDE SEQUENCE [LARGE SCALE GENOMIC DNA]</scope>
    <source>
        <strain evidence="14">cv. Finnish</strain>
    </source>
</reference>
<dbReference type="Gene3D" id="1.10.490.10">
    <property type="entry name" value="Globins"/>
    <property type="match status" value="1"/>
</dbReference>
<keyword evidence="6" id="KW-0963">Cytoplasm</keyword>
<evidence type="ECO:0000256" key="1">
    <source>
        <dbReference type="ARBA" id="ARBA00001970"/>
    </source>
</evidence>
<dbReference type="InterPro" id="IPR009050">
    <property type="entry name" value="Globin-like_sf"/>
</dbReference>
<keyword evidence="10" id="KW-0539">Nucleus</keyword>
<name>A0A0K9P7N7_ZOSMR</name>
<proteinExistence type="inferred from homology"/>
<dbReference type="PROSITE" id="PS01033">
    <property type="entry name" value="GLOBIN"/>
    <property type="match status" value="1"/>
</dbReference>
<dbReference type="SUPFAM" id="SSF46458">
    <property type="entry name" value="Globin-like"/>
    <property type="match status" value="1"/>
</dbReference>
<dbReference type="InterPro" id="IPR012292">
    <property type="entry name" value="Globin/Proto"/>
</dbReference>
<dbReference type="GO" id="GO:0005634">
    <property type="term" value="C:nucleus"/>
    <property type="evidence" value="ECO:0007669"/>
    <property type="project" value="UniProtKB-SubCell"/>
</dbReference>
<protein>
    <submittedName>
        <fullName evidence="13">Putative Non-symbiotic hemoglobin</fullName>
    </submittedName>
</protein>
<comment type="subcellular location">
    <subcellularLocation>
        <location evidence="3">Cytoplasm</location>
    </subcellularLocation>
    <subcellularLocation>
        <location evidence="2">Nucleus</location>
    </subcellularLocation>
</comment>
<accession>A0A0K9P7N7</accession>
<evidence type="ECO:0000256" key="3">
    <source>
        <dbReference type="ARBA" id="ARBA00004496"/>
    </source>
</evidence>
<evidence type="ECO:0000259" key="12">
    <source>
        <dbReference type="PROSITE" id="PS01033"/>
    </source>
</evidence>
<organism evidence="13 14">
    <name type="scientific">Zostera marina</name>
    <name type="common">Eelgrass</name>
    <dbReference type="NCBI Taxonomy" id="29655"/>
    <lineage>
        <taxon>Eukaryota</taxon>
        <taxon>Viridiplantae</taxon>
        <taxon>Streptophyta</taxon>
        <taxon>Embryophyta</taxon>
        <taxon>Tracheophyta</taxon>
        <taxon>Spermatophyta</taxon>
        <taxon>Magnoliopsida</taxon>
        <taxon>Liliopsida</taxon>
        <taxon>Zosteraceae</taxon>
        <taxon>Zostera</taxon>
    </lineage>
</organism>
<dbReference type="OrthoDB" id="436496at2759"/>
<dbReference type="Pfam" id="PF00042">
    <property type="entry name" value="Globin"/>
    <property type="match status" value="1"/>
</dbReference>
<dbReference type="GO" id="GO:0020037">
    <property type="term" value="F:heme binding"/>
    <property type="evidence" value="ECO:0007669"/>
    <property type="project" value="InterPro"/>
</dbReference>
<keyword evidence="8" id="KW-0479">Metal-binding</keyword>
<keyword evidence="7" id="KW-0349">Heme</keyword>
<dbReference type="GO" id="GO:0005737">
    <property type="term" value="C:cytoplasm"/>
    <property type="evidence" value="ECO:0007669"/>
    <property type="project" value="UniProtKB-SubCell"/>
</dbReference>
<dbReference type="PANTHER" id="PTHR22924">
    <property type="entry name" value="LEGHEMOGLOBIN-RELATED"/>
    <property type="match status" value="1"/>
</dbReference>
<evidence type="ECO:0000256" key="8">
    <source>
        <dbReference type="ARBA" id="ARBA00022723"/>
    </source>
</evidence>
<feature type="domain" description="Globin" evidence="12">
    <location>
        <begin position="12"/>
        <end position="164"/>
    </location>
</feature>
<evidence type="ECO:0000256" key="5">
    <source>
        <dbReference type="ARBA" id="ARBA00011738"/>
    </source>
</evidence>
<evidence type="ECO:0000256" key="2">
    <source>
        <dbReference type="ARBA" id="ARBA00004123"/>
    </source>
</evidence>
<evidence type="ECO:0000313" key="14">
    <source>
        <dbReference type="Proteomes" id="UP000036987"/>
    </source>
</evidence>
<comment type="caution">
    <text evidence="13">The sequence shown here is derived from an EMBL/GenBank/DDBJ whole genome shotgun (WGS) entry which is preliminary data.</text>
</comment>
<evidence type="ECO:0000256" key="11">
    <source>
        <dbReference type="ARBA" id="ARBA00048118"/>
    </source>
</evidence>
<evidence type="ECO:0000256" key="7">
    <source>
        <dbReference type="ARBA" id="ARBA00022617"/>
    </source>
</evidence>
<keyword evidence="9" id="KW-0408">Iron</keyword>
<dbReference type="EMBL" id="LFYR01001077">
    <property type="protein sequence ID" value="KMZ65014.1"/>
    <property type="molecule type" value="Genomic_DNA"/>
</dbReference>
<dbReference type="STRING" id="29655.A0A0K9P7N7"/>